<feature type="transmembrane region" description="Helical" evidence="7">
    <location>
        <begin position="436"/>
        <end position="460"/>
    </location>
</feature>
<dbReference type="InterPro" id="IPR001279">
    <property type="entry name" value="Metallo-B-lactamas"/>
</dbReference>
<protein>
    <submittedName>
        <fullName evidence="9">DNA internalization-related competence protein ComEC/Rec2</fullName>
    </submittedName>
</protein>
<feature type="transmembrane region" description="Helical" evidence="7">
    <location>
        <begin position="70"/>
        <end position="91"/>
    </location>
</feature>
<dbReference type="SMART" id="SM00849">
    <property type="entry name" value="Lactamase_B"/>
    <property type="match status" value="1"/>
</dbReference>
<keyword evidence="2" id="KW-1003">Cell membrane</keyword>
<sequence>MPDSAASDFAVQRNGPFAALLGWVVGTALQLQQGALWPVWAYLALAAPVALAVGWPRRHGFRAGPQGRRTLTWLLCAAALGFAGTGLRGLVFDAQALDPGLEGRDLRVVGVVTEMPQRNEAGLRFTLATDTATLDGRAVRVPSSVDVGWYSSGVGGGTLPGGEPAGSEGQPGDVRAGERWSLTLRLKAPHGSRNPFGFDYELWLWERGVQATAYVRASSTDAPPQRLDQTWTHPVALMRQSVRERIFASVQQKQTAGLIAALVVGDQAAIDRVDWDVFRATGVAHLVSISGLHITMFAWGAAWLVGYLWRRSARLCLLLPAPTAALLGGVLLACAYSVFSGWGIPAQRTCLMLVTVALLRCLGARWPWPQTWMLACALVVASDPWALLQAGFWLSFVAVGVLFATDAGSAQGKASSPAGWLRAVFAHLGSLMREQWVVTVALAPLTLLLFGQVSLVGLLANAFAIPWVTLVVTPLAMLGVALPWLWDLAGYAIAVLMQLLQWLAAWPWATLSLATAPWWLAAAGVLGGVLLVARLPGSVRGMGLPLLLPCLLWQAPLPPDGHFELLAADIGQGNAVLVRTASHALLYDAGPRYSLDSDAGHRVLLPLLQALHTRLDTVLLSHRDTDHVGGAPAVLGMQPQATLLSSVAADDRLQTRRPVQRCEAGQHWEWDGVQFDILHPQAADYDKPHKPNAVSCVLRIRSTGPQPQTALLVGDIERPQEEQLLAAQADIKADVLLVPHHGSKTSSSEAFLDAVQPRQAWVQAGYRNRYGHPAPEVMLRYQERGIVVHDSPHCGAMNWRSDGYEEVICSRTAQMHYWSHRVP</sequence>
<feature type="transmembrane region" description="Helical" evidence="7">
    <location>
        <begin position="467"/>
        <end position="486"/>
    </location>
</feature>
<evidence type="ECO:0000256" key="1">
    <source>
        <dbReference type="ARBA" id="ARBA00004651"/>
    </source>
</evidence>
<evidence type="ECO:0000256" key="6">
    <source>
        <dbReference type="SAM" id="MobiDB-lite"/>
    </source>
</evidence>
<dbReference type="RefSeq" id="WP_117179971.1">
    <property type="nucleotide sequence ID" value="NZ_QFZK01000022.1"/>
</dbReference>
<gene>
    <name evidence="9" type="ORF">DIC66_19975</name>
</gene>
<dbReference type="InterPro" id="IPR025405">
    <property type="entry name" value="DUF4131"/>
</dbReference>
<feature type="compositionally biased region" description="Gly residues" evidence="6">
    <location>
        <begin position="155"/>
        <end position="164"/>
    </location>
</feature>
<evidence type="ECO:0000259" key="8">
    <source>
        <dbReference type="SMART" id="SM00849"/>
    </source>
</evidence>
<dbReference type="PANTHER" id="PTHR30619">
    <property type="entry name" value="DNA INTERNALIZATION/COMPETENCE PROTEIN COMEC/REC2"/>
    <property type="match status" value="1"/>
</dbReference>
<dbReference type="NCBIfam" id="TIGR00361">
    <property type="entry name" value="ComEC_Rec2"/>
    <property type="match status" value="1"/>
</dbReference>
<keyword evidence="5 7" id="KW-0472">Membrane</keyword>
<dbReference type="SUPFAM" id="SSF56281">
    <property type="entry name" value="Metallo-hydrolase/oxidoreductase"/>
    <property type="match status" value="1"/>
</dbReference>
<feature type="transmembrane region" description="Helical" evidence="7">
    <location>
        <begin position="317"/>
        <end position="339"/>
    </location>
</feature>
<comment type="subcellular location">
    <subcellularLocation>
        <location evidence="1">Cell membrane</location>
        <topology evidence="1">Multi-pass membrane protein</topology>
    </subcellularLocation>
</comment>
<dbReference type="Pfam" id="PF03772">
    <property type="entry name" value="Competence"/>
    <property type="match status" value="1"/>
</dbReference>
<dbReference type="InterPro" id="IPR035681">
    <property type="entry name" value="ComA-like_MBL"/>
</dbReference>
<dbReference type="OrthoDB" id="9761531at2"/>
<dbReference type="Proteomes" id="UP000260665">
    <property type="component" value="Unassembled WGS sequence"/>
</dbReference>
<keyword evidence="4 7" id="KW-1133">Transmembrane helix</keyword>
<dbReference type="PANTHER" id="PTHR30619:SF1">
    <property type="entry name" value="RECOMBINATION PROTEIN 2"/>
    <property type="match status" value="1"/>
</dbReference>
<dbReference type="Pfam" id="PF00753">
    <property type="entry name" value="Lactamase_B"/>
    <property type="match status" value="1"/>
</dbReference>
<keyword evidence="10" id="KW-1185">Reference proteome</keyword>
<reference evidence="9 10" key="1">
    <citation type="submission" date="2018-05" db="EMBL/GenBank/DDBJ databases">
        <title>Rhodoferax soyangensis sp.nov., isolated from an oligotrophic freshwater lake.</title>
        <authorList>
            <person name="Park M."/>
        </authorList>
    </citation>
    <scope>NUCLEOTIDE SEQUENCE [LARGE SCALE GENOMIC DNA]</scope>
    <source>
        <strain evidence="9 10">IMCC26218</strain>
    </source>
</reference>
<accession>A0A3E1R6Y9</accession>
<evidence type="ECO:0000256" key="2">
    <source>
        <dbReference type="ARBA" id="ARBA00022475"/>
    </source>
</evidence>
<dbReference type="GO" id="GO:0005886">
    <property type="term" value="C:plasma membrane"/>
    <property type="evidence" value="ECO:0007669"/>
    <property type="project" value="UniProtKB-SubCell"/>
</dbReference>
<feature type="transmembrane region" description="Helical" evidence="7">
    <location>
        <begin position="506"/>
        <end position="533"/>
    </location>
</feature>
<proteinExistence type="predicted"/>
<dbReference type="GO" id="GO:0030420">
    <property type="term" value="P:establishment of competence for transformation"/>
    <property type="evidence" value="ECO:0007669"/>
    <property type="project" value="InterPro"/>
</dbReference>
<dbReference type="InterPro" id="IPR036866">
    <property type="entry name" value="RibonucZ/Hydroxyglut_hydro"/>
</dbReference>
<dbReference type="CDD" id="cd07731">
    <property type="entry name" value="ComA-like_MBL-fold"/>
    <property type="match status" value="1"/>
</dbReference>
<feature type="transmembrane region" description="Helical" evidence="7">
    <location>
        <begin position="283"/>
        <end position="305"/>
    </location>
</feature>
<dbReference type="AlphaFoldDB" id="A0A3E1R6Y9"/>
<keyword evidence="3 7" id="KW-0812">Transmembrane</keyword>
<dbReference type="Pfam" id="PF13567">
    <property type="entry name" value="DUF4131"/>
    <property type="match status" value="1"/>
</dbReference>
<dbReference type="InterPro" id="IPR004477">
    <property type="entry name" value="ComEC_N"/>
</dbReference>
<evidence type="ECO:0000256" key="4">
    <source>
        <dbReference type="ARBA" id="ARBA00022989"/>
    </source>
</evidence>
<dbReference type="EMBL" id="QFZK01000022">
    <property type="protein sequence ID" value="RFO95135.1"/>
    <property type="molecule type" value="Genomic_DNA"/>
</dbReference>
<feature type="transmembrane region" description="Helical" evidence="7">
    <location>
        <begin position="39"/>
        <end position="58"/>
    </location>
</feature>
<evidence type="ECO:0000256" key="7">
    <source>
        <dbReference type="SAM" id="Phobius"/>
    </source>
</evidence>
<dbReference type="Gene3D" id="3.60.15.10">
    <property type="entry name" value="Ribonuclease Z/Hydroxyacylglutathione hydrolase-like"/>
    <property type="match status" value="1"/>
</dbReference>
<feature type="domain" description="Metallo-beta-lactamase" evidence="8">
    <location>
        <begin position="572"/>
        <end position="766"/>
    </location>
</feature>
<evidence type="ECO:0000313" key="10">
    <source>
        <dbReference type="Proteomes" id="UP000260665"/>
    </source>
</evidence>
<feature type="transmembrane region" description="Helical" evidence="7">
    <location>
        <begin position="374"/>
        <end position="403"/>
    </location>
</feature>
<dbReference type="InterPro" id="IPR052159">
    <property type="entry name" value="Competence_DNA_uptake"/>
</dbReference>
<feature type="region of interest" description="Disordered" evidence="6">
    <location>
        <begin position="155"/>
        <end position="174"/>
    </location>
</feature>
<name>A0A3E1R6Y9_9BURK</name>
<dbReference type="InterPro" id="IPR004797">
    <property type="entry name" value="Competence_ComEC/Rec2"/>
</dbReference>
<dbReference type="NCBIfam" id="TIGR00360">
    <property type="entry name" value="ComEC_N-term"/>
    <property type="match status" value="1"/>
</dbReference>
<organism evidence="9 10">
    <name type="scientific">Rhodoferax lacus</name>
    <dbReference type="NCBI Taxonomy" id="2184758"/>
    <lineage>
        <taxon>Bacteria</taxon>
        <taxon>Pseudomonadati</taxon>
        <taxon>Pseudomonadota</taxon>
        <taxon>Betaproteobacteria</taxon>
        <taxon>Burkholderiales</taxon>
        <taxon>Comamonadaceae</taxon>
        <taxon>Rhodoferax</taxon>
    </lineage>
</organism>
<evidence type="ECO:0000256" key="3">
    <source>
        <dbReference type="ARBA" id="ARBA00022692"/>
    </source>
</evidence>
<evidence type="ECO:0000256" key="5">
    <source>
        <dbReference type="ARBA" id="ARBA00023136"/>
    </source>
</evidence>
<evidence type="ECO:0000313" key="9">
    <source>
        <dbReference type="EMBL" id="RFO95135.1"/>
    </source>
</evidence>
<comment type="caution">
    <text evidence="9">The sequence shown here is derived from an EMBL/GenBank/DDBJ whole genome shotgun (WGS) entry which is preliminary data.</text>
</comment>